<dbReference type="InterPro" id="IPR029069">
    <property type="entry name" value="HotDog_dom_sf"/>
</dbReference>
<dbReference type="AlphaFoldDB" id="A0A380N362"/>
<dbReference type="RefSeq" id="WP_115219192.1">
    <property type="nucleotide sequence ID" value="NZ_UHIA01000004.1"/>
</dbReference>
<dbReference type="Gene3D" id="3.10.129.10">
    <property type="entry name" value="Hotdog Thioesterase"/>
    <property type="match status" value="1"/>
</dbReference>
<evidence type="ECO:0000256" key="2">
    <source>
        <dbReference type="ARBA" id="ARBA00022801"/>
    </source>
</evidence>
<dbReference type="Proteomes" id="UP000254575">
    <property type="component" value="Unassembled WGS sequence"/>
</dbReference>
<dbReference type="EMBL" id="UHIA01000004">
    <property type="protein sequence ID" value="SUO98351.1"/>
    <property type="molecule type" value="Genomic_DNA"/>
</dbReference>
<dbReference type="InterPro" id="IPR050563">
    <property type="entry name" value="4-hydroxybenzoyl-CoA_TE"/>
</dbReference>
<accession>A0A380N362</accession>
<keyword evidence="2 3" id="KW-0378">Hydrolase</keyword>
<dbReference type="PANTHER" id="PTHR31793:SF27">
    <property type="entry name" value="NOVEL THIOESTERASE SUPERFAMILY DOMAIN AND SAPOSIN A-TYPE DOMAIN CONTAINING PROTEIN (0610012H03RIK)"/>
    <property type="match status" value="1"/>
</dbReference>
<dbReference type="PANTHER" id="PTHR31793">
    <property type="entry name" value="4-HYDROXYBENZOYL-COA THIOESTERASE FAMILY MEMBER"/>
    <property type="match status" value="1"/>
</dbReference>
<dbReference type="EC" id="3.1.2.-" evidence="3"/>
<organism evidence="3 4">
    <name type="scientific">Suttonella indologenes</name>
    <dbReference type="NCBI Taxonomy" id="13276"/>
    <lineage>
        <taxon>Bacteria</taxon>
        <taxon>Pseudomonadati</taxon>
        <taxon>Pseudomonadota</taxon>
        <taxon>Gammaproteobacteria</taxon>
        <taxon>Cardiobacteriales</taxon>
        <taxon>Cardiobacteriaceae</taxon>
        <taxon>Suttonella</taxon>
    </lineage>
</organism>
<reference evidence="3 4" key="1">
    <citation type="submission" date="2018-06" db="EMBL/GenBank/DDBJ databases">
        <authorList>
            <consortium name="Pathogen Informatics"/>
            <person name="Doyle S."/>
        </authorList>
    </citation>
    <scope>NUCLEOTIDE SEQUENCE [LARGE SCALE GENOMIC DNA]</scope>
    <source>
        <strain evidence="3 4">NCTC10717</strain>
    </source>
</reference>
<dbReference type="OrthoDB" id="333038at2"/>
<evidence type="ECO:0000313" key="4">
    <source>
        <dbReference type="Proteomes" id="UP000254575"/>
    </source>
</evidence>
<dbReference type="Pfam" id="PF13279">
    <property type="entry name" value="4HBT_2"/>
    <property type="match status" value="1"/>
</dbReference>
<protein>
    <submittedName>
        <fullName evidence="3">Acyl-CoA thioester hydrolase YbgC</fullName>
        <ecNumber evidence="3">3.1.2.-</ecNumber>
    </submittedName>
</protein>
<dbReference type="SUPFAM" id="SSF54637">
    <property type="entry name" value="Thioesterase/thiol ester dehydrase-isomerase"/>
    <property type="match status" value="1"/>
</dbReference>
<gene>
    <name evidence="3" type="primary">ybgC</name>
    <name evidence="3" type="ORF">NCTC10717_02096</name>
</gene>
<name>A0A380N362_9GAMM</name>
<dbReference type="GO" id="GO:0047617">
    <property type="term" value="F:fatty acyl-CoA hydrolase activity"/>
    <property type="evidence" value="ECO:0007669"/>
    <property type="project" value="TreeGrafter"/>
</dbReference>
<evidence type="ECO:0000313" key="3">
    <source>
        <dbReference type="EMBL" id="SUO98351.1"/>
    </source>
</evidence>
<comment type="similarity">
    <text evidence="1">Belongs to the 4-hydroxybenzoyl-CoA thioesterase family.</text>
</comment>
<proteinExistence type="inferred from homology"/>
<sequence>MDKVFTTELAVHIGDINYGGHLGHDRLITLLHQARLDFLQQLGANELDCFGCGLIMRRLQVDYLAEAFLRDVLHVEMRVTQLKQARFNLAYRIRRGETLIARAETLMVAFDYRSRQVCALPEAFVQALSEEAHG</sequence>
<dbReference type="CDD" id="cd00586">
    <property type="entry name" value="4HBT"/>
    <property type="match status" value="1"/>
</dbReference>
<evidence type="ECO:0000256" key="1">
    <source>
        <dbReference type="ARBA" id="ARBA00005953"/>
    </source>
</evidence>
<keyword evidence="4" id="KW-1185">Reference proteome</keyword>